<feature type="signal peptide" evidence="2">
    <location>
        <begin position="1"/>
        <end position="22"/>
    </location>
</feature>
<dbReference type="CDD" id="cd00371">
    <property type="entry name" value="HMA"/>
    <property type="match status" value="1"/>
</dbReference>
<protein>
    <submittedName>
        <fullName evidence="4">DUF3347 domain-containing protein</fullName>
    </submittedName>
</protein>
<comment type="caution">
    <text evidence="4">The sequence shown here is derived from an EMBL/GenBank/DDBJ whole genome shotgun (WGS) entry which is preliminary data.</text>
</comment>
<keyword evidence="2" id="KW-0732">Signal</keyword>
<sequence length="297" mass="33027">MKSIKKILMAILLLLSITIVNAQIKNTKTETVKIYGNCGMCEATIEKAGNLRKVAQVDWDKDTKMATLTYDSAKTNQDEILKRIALAGYDSEKFLAPDAAYNSLAGCCQYEREAKVSVTGDAKTNQSDSEQAKKMAGMKNHENNAETPKKDQVAQNQLKPVFENYFLLKDALVKTDGKVASSVAKDLLTSLNGVKMDKLAMDVHMVWMKVMKDLTADAKSISETQDINKQRMVFMSLSKNMYDLIKVAKYETPVFYQFCPMANGGKGANWLSKDNGIKNPYYGSQMLSCGKTVETIK</sequence>
<reference evidence="4 5" key="1">
    <citation type="submission" date="2024-06" db="EMBL/GenBank/DDBJ databases">
        <title>Flavobacterium spp. isolated from glacier.</title>
        <authorList>
            <person name="Han D."/>
        </authorList>
    </citation>
    <scope>NUCLEOTIDE SEQUENCE [LARGE SCALE GENOMIC DNA]</scope>
    <source>
        <strain evidence="4 5">ZS1P70</strain>
    </source>
</reference>
<evidence type="ECO:0000256" key="1">
    <source>
        <dbReference type="SAM" id="MobiDB-lite"/>
    </source>
</evidence>
<organism evidence="4 5">
    <name type="scientific">Flavobacterium zhoui</name>
    <dbReference type="NCBI Taxonomy" id="3230414"/>
    <lineage>
        <taxon>Bacteria</taxon>
        <taxon>Pseudomonadati</taxon>
        <taxon>Bacteroidota</taxon>
        <taxon>Flavobacteriia</taxon>
        <taxon>Flavobacteriales</taxon>
        <taxon>Flavobacteriaceae</taxon>
        <taxon>Flavobacterium</taxon>
    </lineage>
</organism>
<dbReference type="Pfam" id="PF11827">
    <property type="entry name" value="DUF3347"/>
    <property type="match status" value="1"/>
</dbReference>
<evidence type="ECO:0000313" key="5">
    <source>
        <dbReference type="Proteomes" id="UP001600107"/>
    </source>
</evidence>
<name>A0ABW6I0Z9_9FLAO</name>
<dbReference type="InterPro" id="IPR021782">
    <property type="entry name" value="DUF3347"/>
</dbReference>
<feature type="compositionally biased region" description="Basic and acidic residues" evidence="1">
    <location>
        <begin position="139"/>
        <end position="152"/>
    </location>
</feature>
<proteinExistence type="predicted"/>
<gene>
    <name evidence="4" type="ORF">ACFX5F_01780</name>
</gene>
<dbReference type="RefSeq" id="WP_379849332.1">
    <property type="nucleotide sequence ID" value="NZ_JBHZPY010000001.1"/>
</dbReference>
<evidence type="ECO:0000256" key="2">
    <source>
        <dbReference type="SAM" id="SignalP"/>
    </source>
</evidence>
<dbReference type="InterPro" id="IPR036163">
    <property type="entry name" value="HMA_dom_sf"/>
</dbReference>
<dbReference type="SUPFAM" id="SSF55008">
    <property type="entry name" value="HMA, heavy metal-associated domain"/>
    <property type="match status" value="1"/>
</dbReference>
<dbReference type="InterPro" id="IPR006121">
    <property type="entry name" value="HMA_dom"/>
</dbReference>
<feature type="region of interest" description="Disordered" evidence="1">
    <location>
        <begin position="118"/>
        <end position="152"/>
    </location>
</feature>
<keyword evidence="5" id="KW-1185">Reference proteome</keyword>
<dbReference type="Gene3D" id="3.30.70.100">
    <property type="match status" value="1"/>
</dbReference>
<dbReference type="Proteomes" id="UP001600107">
    <property type="component" value="Unassembled WGS sequence"/>
</dbReference>
<feature type="chain" id="PRO_5046559296" evidence="2">
    <location>
        <begin position="23"/>
        <end position="297"/>
    </location>
</feature>
<dbReference type="EMBL" id="JBHZPY010000001">
    <property type="protein sequence ID" value="MFE3869951.1"/>
    <property type="molecule type" value="Genomic_DNA"/>
</dbReference>
<evidence type="ECO:0000313" key="4">
    <source>
        <dbReference type="EMBL" id="MFE3869951.1"/>
    </source>
</evidence>
<feature type="domain" description="DUF3347" evidence="3">
    <location>
        <begin position="161"/>
        <end position="249"/>
    </location>
</feature>
<evidence type="ECO:0000259" key="3">
    <source>
        <dbReference type="Pfam" id="PF11827"/>
    </source>
</evidence>
<accession>A0ABW6I0Z9</accession>